<evidence type="ECO:0000256" key="7">
    <source>
        <dbReference type="ARBA" id="ARBA00022984"/>
    </source>
</evidence>
<protein>
    <recommendedName>
        <fullName evidence="10 11">UDP-N-acetylmuramoyl-tripeptide--D-alanyl-D-alanine ligase</fullName>
        <ecNumber evidence="10 11">6.3.2.10</ecNumber>
    </recommendedName>
    <alternativeName>
        <fullName evidence="10">D-alanyl-D-alanine-adding enzyme</fullName>
    </alternativeName>
</protein>
<evidence type="ECO:0000259" key="14">
    <source>
        <dbReference type="Pfam" id="PF08245"/>
    </source>
</evidence>
<dbReference type="InterPro" id="IPR036565">
    <property type="entry name" value="Mur-like_cat_sf"/>
</dbReference>
<organism evidence="15 16">
    <name type="scientific">Luteimonas padinae</name>
    <dbReference type="NCBI Taxonomy" id="1714359"/>
    <lineage>
        <taxon>Bacteria</taxon>
        <taxon>Pseudomonadati</taxon>
        <taxon>Pseudomonadota</taxon>
        <taxon>Gammaproteobacteria</taxon>
        <taxon>Lysobacterales</taxon>
        <taxon>Lysobacteraceae</taxon>
        <taxon>Luteimonas</taxon>
    </lineage>
</organism>
<dbReference type="Gene3D" id="3.40.1190.10">
    <property type="entry name" value="Mur-like, catalytic domain"/>
    <property type="match status" value="1"/>
</dbReference>
<dbReference type="SUPFAM" id="SSF53623">
    <property type="entry name" value="MurD-like peptide ligases, catalytic domain"/>
    <property type="match status" value="1"/>
</dbReference>
<evidence type="ECO:0000313" key="16">
    <source>
        <dbReference type="Proteomes" id="UP001589898"/>
    </source>
</evidence>
<evidence type="ECO:0000259" key="13">
    <source>
        <dbReference type="Pfam" id="PF02875"/>
    </source>
</evidence>
<keyword evidence="4 10" id="KW-0547">Nucleotide-binding</keyword>
<evidence type="ECO:0000256" key="2">
    <source>
        <dbReference type="ARBA" id="ARBA00022598"/>
    </source>
</evidence>
<comment type="similarity">
    <text evidence="10">Belongs to the MurCDEF family. MurF subfamily.</text>
</comment>
<sequence>MKPIALSRIAQACNGRLHGDDVVVDAVVSDSRTLAPVGAPLFVAIAGENFDGHAHVAAAAASGAAAALVSRVVDAPLPQVVVGDTVEALGSLARTLQAARVAQSVVAITGSNGKTSVKELTLSILRRFASVVASPGNRNNEIGLPLAIIDADDAARFAVYEMGAGKPGDIAYLAGIASPRVALVNNIAPAHLERMGTIANVAGVKGAIYDALPADGTAVVNADDAFASFFAERAHGRRILRFGFGPRADVRVRDLVLREDGSDFVLETPAGEAAVSLALPGRHNVANAMAAAALALACDAPLAAIAEGLTLARPVQGRLVRHRLPGAWLVDDSYNANPGSLAAAIDTLATASGGGWLVLGDMRELGDEAQALHAAAGRRAREAGVARLFALGALAAKAAEAFGEGGEVFASHEALAAAVGAAIAAIAVPRMPAADDAPVAAVAAPTGAVRPAAGAGGPATEADRPAAGAGRSGAEAVAPVPTVLVKGSRGSAMDRVVRALLEGVDTDAA</sequence>
<proteinExistence type="inferred from homology"/>
<comment type="pathway">
    <text evidence="10 11">Cell wall biogenesis; peptidoglycan biosynthesis.</text>
</comment>
<dbReference type="PANTHER" id="PTHR43024">
    <property type="entry name" value="UDP-N-ACETYLMURAMOYL-TRIPEPTIDE--D-ALANYL-D-ALANINE LIGASE"/>
    <property type="match status" value="1"/>
</dbReference>
<feature type="domain" description="Mur ligase central" evidence="14">
    <location>
        <begin position="108"/>
        <end position="295"/>
    </location>
</feature>
<evidence type="ECO:0000256" key="3">
    <source>
        <dbReference type="ARBA" id="ARBA00022618"/>
    </source>
</evidence>
<keyword evidence="8 10" id="KW-0131">Cell cycle</keyword>
<dbReference type="Gene3D" id="3.90.190.20">
    <property type="entry name" value="Mur ligase, C-terminal domain"/>
    <property type="match status" value="1"/>
</dbReference>
<evidence type="ECO:0000256" key="12">
    <source>
        <dbReference type="SAM" id="MobiDB-lite"/>
    </source>
</evidence>
<dbReference type="RefSeq" id="WP_189498647.1">
    <property type="nucleotide sequence ID" value="NZ_BMZT01000010.1"/>
</dbReference>
<keyword evidence="16" id="KW-1185">Reference proteome</keyword>
<keyword evidence="5 10" id="KW-0067">ATP-binding</keyword>
<evidence type="ECO:0000256" key="9">
    <source>
        <dbReference type="ARBA" id="ARBA00023316"/>
    </source>
</evidence>
<dbReference type="InterPro" id="IPR004101">
    <property type="entry name" value="Mur_ligase_C"/>
</dbReference>
<comment type="caution">
    <text evidence="15">The sequence shown here is derived from an EMBL/GenBank/DDBJ whole genome shotgun (WGS) entry which is preliminary data.</text>
</comment>
<name>A0ABV6SV00_9GAMM</name>
<dbReference type="InterPro" id="IPR035911">
    <property type="entry name" value="MurE/MurF_N"/>
</dbReference>
<evidence type="ECO:0000256" key="8">
    <source>
        <dbReference type="ARBA" id="ARBA00023306"/>
    </source>
</evidence>
<accession>A0ABV6SV00</accession>
<keyword evidence="9 10" id="KW-0961">Cell wall biogenesis/degradation</keyword>
<reference evidence="15 16" key="1">
    <citation type="submission" date="2024-09" db="EMBL/GenBank/DDBJ databases">
        <authorList>
            <person name="Sun Q."/>
            <person name="Mori K."/>
        </authorList>
    </citation>
    <scope>NUCLEOTIDE SEQUENCE [LARGE SCALE GENOMIC DNA]</scope>
    <source>
        <strain evidence="15 16">KCTC 52403</strain>
    </source>
</reference>
<dbReference type="InterPro" id="IPR005863">
    <property type="entry name" value="UDP-N-AcMur_synth"/>
</dbReference>
<dbReference type="InterPro" id="IPR036615">
    <property type="entry name" value="Mur_ligase_C_dom_sf"/>
</dbReference>
<dbReference type="EC" id="6.3.2.10" evidence="10 11"/>
<comment type="subcellular location">
    <subcellularLocation>
        <location evidence="10 11">Cytoplasm</location>
    </subcellularLocation>
</comment>
<dbReference type="SUPFAM" id="SSF63418">
    <property type="entry name" value="MurE/MurF N-terminal domain"/>
    <property type="match status" value="1"/>
</dbReference>
<evidence type="ECO:0000313" key="15">
    <source>
        <dbReference type="EMBL" id="MFC0717268.1"/>
    </source>
</evidence>
<evidence type="ECO:0000256" key="11">
    <source>
        <dbReference type="RuleBase" id="RU004136"/>
    </source>
</evidence>
<dbReference type="PANTHER" id="PTHR43024:SF1">
    <property type="entry name" value="UDP-N-ACETYLMURAMOYL-TRIPEPTIDE--D-ALANYL-D-ALANINE LIGASE"/>
    <property type="match status" value="1"/>
</dbReference>
<dbReference type="Pfam" id="PF08245">
    <property type="entry name" value="Mur_ligase_M"/>
    <property type="match status" value="1"/>
</dbReference>
<comment type="catalytic activity">
    <reaction evidence="10 11">
        <text>D-alanyl-D-alanine + UDP-N-acetyl-alpha-D-muramoyl-L-alanyl-gamma-D-glutamyl-meso-2,6-diaminopimelate + ATP = UDP-N-acetyl-alpha-D-muramoyl-L-alanyl-gamma-D-glutamyl-meso-2,6-diaminopimeloyl-D-alanyl-D-alanine + ADP + phosphate + H(+)</text>
        <dbReference type="Rhea" id="RHEA:28374"/>
        <dbReference type="ChEBI" id="CHEBI:15378"/>
        <dbReference type="ChEBI" id="CHEBI:30616"/>
        <dbReference type="ChEBI" id="CHEBI:43474"/>
        <dbReference type="ChEBI" id="CHEBI:57822"/>
        <dbReference type="ChEBI" id="CHEBI:61386"/>
        <dbReference type="ChEBI" id="CHEBI:83905"/>
        <dbReference type="ChEBI" id="CHEBI:456216"/>
        <dbReference type="EC" id="6.3.2.10"/>
    </reaction>
</comment>
<evidence type="ECO:0000256" key="6">
    <source>
        <dbReference type="ARBA" id="ARBA00022960"/>
    </source>
</evidence>
<dbReference type="EMBL" id="JBHLTF010000026">
    <property type="protein sequence ID" value="MFC0717268.1"/>
    <property type="molecule type" value="Genomic_DNA"/>
</dbReference>
<dbReference type="Proteomes" id="UP001589898">
    <property type="component" value="Unassembled WGS sequence"/>
</dbReference>
<evidence type="ECO:0000256" key="10">
    <source>
        <dbReference type="HAMAP-Rule" id="MF_02019"/>
    </source>
</evidence>
<dbReference type="GO" id="GO:0047480">
    <property type="term" value="F:UDP-N-acetylmuramoyl-tripeptide-D-alanyl-D-alanine ligase activity"/>
    <property type="evidence" value="ECO:0007669"/>
    <property type="project" value="UniProtKB-EC"/>
</dbReference>
<keyword evidence="6 10" id="KW-0133">Cell shape</keyword>
<feature type="binding site" evidence="10">
    <location>
        <begin position="110"/>
        <end position="116"/>
    </location>
    <ligand>
        <name>ATP</name>
        <dbReference type="ChEBI" id="CHEBI:30616"/>
    </ligand>
</feature>
<keyword evidence="7 10" id="KW-0573">Peptidoglycan synthesis</keyword>
<gene>
    <name evidence="10 15" type="primary">murF</name>
    <name evidence="15" type="ORF">ACFFFU_05845</name>
</gene>
<evidence type="ECO:0000256" key="1">
    <source>
        <dbReference type="ARBA" id="ARBA00022490"/>
    </source>
</evidence>
<feature type="region of interest" description="Disordered" evidence="12">
    <location>
        <begin position="450"/>
        <end position="473"/>
    </location>
</feature>
<dbReference type="HAMAP" id="MF_02019">
    <property type="entry name" value="MurF"/>
    <property type="match status" value="1"/>
</dbReference>
<evidence type="ECO:0000256" key="4">
    <source>
        <dbReference type="ARBA" id="ARBA00022741"/>
    </source>
</evidence>
<dbReference type="NCBIfam" id="TIGR01143">
    <property type="entry name" value="murF"/>
    <property type="match status" value="1"/>
</dbReference>
<comment type="function">
    <text evidence="10 11">Involved in cell wall formation. Catalyzes the final step in the synthesis of UDP-N-acetylmuramoyl-pentapeptide, the precursor of murein.</text>
</comment>
<feature type="domain" description="Mur ligase C-terminal" evidence="13">
    <location>
        <begin position="319"/>
        <end position="424"/>
    </location>
</feature>
<dbReference type="InterPro" id="IPR051046">
    <property type="entry name" value="MurCDEF_CellWall_CoF430Synth"/>
</dbReference>
<dbReference type="Gene3D" id="3.40.1390.10">
    <property type="entry name" value="MurE/MurF, N-terminal domain"/>
    <property type="match status" value="1"/>
</dbReference>
<dbReference type="InterPro" id="IPR013221">
    <property type="entry name" value="Mur_ligase_cen"/>
</dbReference>
<evidence type="ECO:0000256" key="5">
    <source>
        <dbReference type="ARBA" id="ARBA00022840"/>
    </source>
</evidence>
<dbReference type="Pfam" id="PF02875">
    <property type="entry name" value="Mur_ligase_C"/>
    <property type="match status" value="1"/>
</dbReference>
<keyword evidence="3 10" id="KW-0132">Cell division</keyword>
<keyword evidence="1 10" id="KW-0963">Cytoplasm</keyword>
<dbReference type="SUPFAM" id="SSF53244">
    <property type="entry name" value="MurD-like peptide ligases, peptide-binding domain"/>
    <property type="match status" value="1"/>
</dbReference>
<keyword evidence="2 10" id="KW-0436">Ligase</keyword>